<name>A0A975JBS2_9RHOB</name>
<dbReference type="EMBL" id="CP073581">
    <property type="protein sequence ID" value="QUJ75356.1"/>
    <property type="molecule type" value="Genomic_DNA"/>
</dbReference>
<dbReference type="RefSeq" id="WP_212703561.1">
    <property type="nucleotide sequence ID" value="NZ_CP073581.1"/>
</dbReference>
<dbReference type="KEGG" id="sual:KDD17_10170"/>
<protein>
    <submittedName>
        <fullName evidence="1">Uncharacterized protein</fullName>
    </submittedName>
</protein>
<reference evidence="1" key="1">
    <citation type="submission" date="2021-04" db="EMBL/GenBank/DDBJ databases">
        <title>Complete genome sequence for Sulfitobacter sp. strain JK7-1.</title>
        <authorList>
            <person name="Park S.-J."/>
        </authorList>
    </citation>
    <scope>NUCLEOTIDE SEQUENCE</scope>
    <source>
        <strain evidence="1">JK7-1</strain>
    </source>
</reference>
<dbReference type="AlphaFoldDB" id="A0A975JBS2"/>
<sequence>MSRSANEVMTLAAKAARGSGAPPAQAADFGQAAVLHLAAGRAETDLLQAMGLLPGGPIMAFPLELQKLSERARDGIARGEVDALGLPDLLKSYAEAMACAATFAQGTLTVDLGTPQPRRAVTRMTPSEALLDDWAVLAARLLVPETESSRARGAGAGLTDND</sequence>
<accession>A0A975JBS2</accession>
<organism evidence="1 2">
    <name type="scientific">Sulfitobacter albidus</name>
    <dbReference type="NCBI Taxonomy" id="2829501"/>
    <lineage>
        <taxon>Bacteria</taxon>
        <taxon>Pseudomonadati</taxon>
        <taxon>Pseudomonadota</taxon>
        <taxon>Alphaproteobacteria</taxon>
        <taxon>Rhodobacterales</taxon>
        <taxon>Roseobacteraceae</taxon>
        <taxon>Sulfitobacter</taxon>
    </lineage>
</organism>
<proteinExistence type="predicted"/>
<dbReference type="Proteomes" id="UP000683291">
    <property type="component" value="Chromosome 1"/>
</dbReference>
<evidence type="ECO:0000313" key="2">
    <source>
        <dbReference type="Proteomes" id="UP000683291"/>
    </source>
</evidence>
<evidence type="ECO:0000313" key="1">
    <source>
        <dbReference type="EMBL" id="QUJ75356.1"/>
    </source>
</evidence>
<gene>
    <name evidence="1" type="ORF">KDD17_10170</name>
</gene>
<keyword evidence="2" id="KW-1185">Reference proteome</keyword>